<organism evidence="2 3">
    <name type="scientific">Araneus ventricosus</name>
    <name type="common">Orbweaver spider</name>
    <name type="synonym">Epeira ventricosa</name>
    <dbReference type="NCBI Taxonomy" id="182803"/>
    <lineage>
        <taxon>Eukaryota</taxon>
        <taxon>Metazoa</taxon>
        <taxon>Ecdysozoa</taxon>
        <taxon>Arthropoda</taxon>
        <taxon>Chelicerata</taxon>
        <taxon>Arachnida</taxon>
        <taxon>Araneae</taxon>
        <taxon>Araneomorphae</taxon>
        <taxon>Entelegynae</taxon>
        <taxon>Araneoidea</taxon>
        <taxon>Araneidae</taxon>
        <taxon>Araneus</taxon>
    </lineage>
</organism>
<reference evidence="2 3" key="1">
    <citation type="journal article" date="2019" name="Sci. Rep.">
        <title>Orb-weaving spider Araneus ventricosus genome elucidates the spidroin gene catalogue.</title>
        <authorList>
            <person name="Kono N."/>
            <person name="Nakamura H."/>
            <person name="Ohtoshi R."/>
            <person name="Moran D.A.P."/>
            <person name="Shinohara A."/>
            <person name="Yoshida Y."/>
            <person name="Fujiwara M."/>
            <person name="Mori M."/>
            <person name="Tomita M."/>
            <person name="Arakawa K."/>
        </authorList>
    </citation>
    <scope>NUCLEOTIDE SEQUENCE [LARGE SCALE GENOMIC DNA]</scope>
</reference>
<keyword evidence="3" id="KW-1185">Reference proteome</keyword>
<dbReference type="AlphaFoldDB" id="A0A4Y2PB81"/>
<evidence type="ECO:0000256" key="1">
    <source>
        <dbReference type="SAM" id="MobiDB-lite"/>
    </source>
</evidence>
<evidence type="ECO:0000313" key="2">
    <source>
        <dbReference type="EMBL" id="GBN48299.1"/>
    </source>
</evidence>
<proteinExistence type="predicted"/>
<feature type="compositionally biased region" description="Basic and acidic residues" evidence="1">
    <location>
        <begin position="162"/>
        <end position="173"/>
    </location>
</feature>
<accession>A0A4Y2PB81</accession>
<comment type="caution">
    <text evidence="2">The sequence shown here is derived from an EMBL/GenBank/DDBJ whole genome shotgun (WGS) entry which is preliminary data.</text>
</comment>
<evidence type="ECO:0000313" key="3">
    <source>
        <dbReference type="Proteomes" id="UP000499080"/>
    </source>
</evidence>
<dbReference type="Proteomes" id="UP000499080">
    <property type="component" value="Unassembled WGS sequence"/>
</dbReference>
<name>A0A4Y2PB81_ARAVE</name>
<feature type="region of interest" description="Disordered" evidence="1">
    <location>
        <begin position="157"/>
        <end position="192"/>
    </location>
</feature>
<gene>
    <name evidence="2" type="ORF">AVEN_9113_1</name>
</gene>
<sequence>MRLKYIQSIILLPVPTSTDLFCPVFCFRRLVRRVRPSPSPLPSATDQRPLPAHRFLQVGDQAHIPGIQTAALSVRKILESVNKRSRSRAGRVELPPPPALFEFELFPSFSGSCHLGVELFCAAFELQYFQLTWTMKMTTRFISHQLIKTQTLGRKLISSSDGGRKEAERKQLDSKGAGDGGDDTALPTLCVS</sequence>
<protein>
    <submittedName>
        <fullName evidence="2">Uncharacterized protein</fullName>
    </submittedName>
</protein>
<dbReference type="EMBL" id="BGPR01010848">
    <property type="protein sequence ID" value="GBN48299.1"/>
    <property type="molecule type" value="Genomic_DNA"/>
</dbReference>